<keyword evidence="2" id="KW-0472">Membrane</keyword>
<protein>
    <submittedName>
        <fullName evidence="3">Uncharacterized protein</fullName>
    </submittedName>
</protein>
<evidence type="ECO:0000256" key="2">
    <source>
        <dbReference type="SAM" id="Phobius"/>
    </source>
</evidence>
<evidence type="ECO:0000256" key="1">
    <source>
        <dbReference type="SAM" id="MobiDB-lite"/>
    </source>
</evidence>
<proteinExistence type="predicted"/>
<evidence type="ECO:0000313" key="3">
    <source>
        <dbReference type="EMBL" id="EAZ31619.1"/>
    </source>
</evidence>
<keyword evidence="2" id="KW-1133">Transmembrane helix</keyword>
<reference evidence="3" key="2">
    <citation type="submission" date="2008-12" db="EMBL/GenBank/DDBJ databases">
        <title>Improved gene annotation of the rice (Oryza sativa) genomes.</title>
        <authorList>
            <person name="Wang J."/>
            <person name="Li R."/>
            <person name="Fan W."/>
            <person name="Huang Q."/>
            <person name="Zhang J."/>
            <person name="Zhou Y."/>
            <person name="Hu Y."/>
            <person name="Zi S."/>
            <person name="Li J."/>
            <person name="Ni P."/>
            <person name="Zheng H."/>
            <person name="Zhang Y."/>
            <person name="Zhao M."/>
            <person name="Hao Q."/>
            <person name="McDermott J."/>
            <person name="Samudrala R."/>
            <person name="Kristiansen K."/>
            <person name="Wong G.K.-S."/>
        </authorList>
    </citation>
    <scope>NUCLEOTIDE SEQUENCE</scope>
</reference>
<gene>
    <name evidence="3" type="ORF">OsJ_15763</name>
</gene>
<feature type="transmembrane region" description="Helical" evidence="2">
    <location>
        <begin position="169"/>
        <end position="187"/>
    </location>
</feature>
<feature type="region of interest" description="Disordered" evidence="1">
    <location>
        <begin position="1"/>
        <end position="34"/>
    </location>
</feature>
<accession>A3AWD0</accession>
<dbReference type="AlphaFoldDB" id="A3AWD0"/>
<keyword evidence="2" id="KW-0812">Transmembrane</keyword>
<dbReference type="EMBL" id="CM000141">
    <property type="protein sequence ID" value="EAZ31619.1"/>
    <property type="molecule type" value="Genomic_DNA"/>
</dbReference>
<dbReference type="Proteomes" id="UP000007752">
    <property type="component" value="Chromosome 4"/>
</dbReference>
<feature type="region of interest" description="Disordered" evidence="1">
    <location>
        <begin position="54"/>
        <end position="81"/>
    </location>
</feature>
<organism evidence="3">
    <name type="scientific">Oryza sativa subsp. japonica</name>
    <name type="common">Rice</name>
    <dbReference type="NCBI Taxonomy" id="39947"/>
    <lineage>
        <taxon>Eukaryota</taxon>
        <taxon>Viridiplantae</taxon>
        <taxon>Streptophyta</taxon>
        <taxon>Embryophyta</taxon>
        <taxon>Tracheophyta</taxon>
        <taxon>Spermatophyta</taxon>
        <taxon>Magnoliopsida</taxon>
        <taxon>Liliopsida</taxon>
        <taxon>Poales</taxon>
        <taxon>Poaceae</taxon>
        <taxon>BOP clade</taxon>
        <taxon>Oryzoideae</taxon>
        <taxon>Oryzeae</taxon>
        <taxon>Oryzinae</taxon>
        <taxon>Oryza</taxon>
        <taxon>Oryza sativa</taxon>
    </lineage>
</organism>
<sequence>MAGGGRRRAYLTGAPPRRGELAGGGEIRQAEGKPEGNLEAVVVVMVRAKGEEELAESGGIGKGRGERRVATEKGPGRRGEERRRRFCSRRVVLACAARSERRKEGEATVEVEVEVGSGAARDSLWPVSRRPLGRCGGAQKIPLALWGFILLSPLKFVFRKLFADLFRRIGVATVLFFPLCSVFPGVLPQYRVRFEPRYGGDVYKAPLLRTTVASSRRSVSGSNGSLTSSILIV</sequence>
<feature type="compositionally biased region" description="Basic and acidic residues" evidence="1">
    <location>
        <begin position="63"/>
        <end position="81"/>
    </location>
</feature>
<name>A3AWD0_ORYSJ</name>
<reference evidence="3" key="1">
    <citation type="journal article" date="2005" name="PLoS Biol.">
        <title>The genomes of Oryza sativa: a history of duplications.</title>
        <authorList>
            <person name="Yu J."/>
            <person name="Wang J."/>
            <person name="Lin W."/>
            <person name="Li S."/>
            <person name="Li H."/>
            <person name="Zhou J."/>
            <person name="Ni P."/>
            <person name="Dong W."/>
            <person name="Hu S."/>
            <person name="Zeng C."/>
            <person name="Zhang J."/>
            <person name="Zhang Y."/>
            <person name="Li R."/>
            <person name="Xu Z."/>
            <person name="Li S."/>
            <person name="Li X."/>
            <person name="Zheng H."/>
            <person name="Cong L."/>
            <person name="Lin L."/>
            <person name="Yin J."/>
            <person name="Geng J."/>
            <person name="Li G."/>
            <person name="Shi J."/>
            <person name="Liu J."/>
            <person name="Lv H."/>
            <person name="Li J."/>
            <person name="Wang J."/>
            <person name="Deng Y."/>
            <person name="Ran L."/>
            <person name="Shi X."/>
            <person name="Wang X."/>
            <person name="Wu Q."/>
            <person name="Li C."/>
            <person name="Ren X."/>
            <person name="Wang J."/>
            <person name="Wang X."/>
            <person name="Li D."/>
            <person name="Liu D."/>
            <person name="Zhang X."/>
            <person name="Ji Z."/>
            <person name="Zhao W."/>
            <person name="Sun Y."/>
            <person name="Zhang Z."/>
            <person name="Bao J."/>
            <person name="Han Y."/>
            <person name="Dong L."/>
            <person name="Ji J."/>
            <person name="Chen P."/>
            <person name="Wu S."/>
            <person name="Liu J."/>
            <person name="Xiao Y."/>
            <person name="Bu D."/>
            <person name="Tan J."/>
            <person name="Yang L."/>
            <person name="Ye C."/>
            <person name="Zhang J."/>
            <person name="Xu J."/>
            <person name="Zhou Y."/>
            <person name="Yu Y."/>
            <person name="Zhang B."/>
            <person name="Zhuang S."/>
            <person name="Wei H."/>
            <person name="Liu B."/>
            <person name="Lei M."/>
            <person name="Yu H."/>
            <person name="Li Y."/>
            <person name="Xu H."/>
            <person name="Wei S."/>
            <person name="He X."/>
            <person name="Fang L."/>
            <person name="Zhang Z."/>
            <person name="Zhang Y."/>
            <person name="Huang X."/>
            <person name="Su Z."/>
            <person name="Tong W."/>
            <person name="Li J."/>
            <person name="Tong Z."/>
            <person name="Li S."/>
            <person name="Ye J."/>
            <person name="Wang L."/>
            <person name="Fang L."/>
            <person name="Lei T."/>
            <person name="Chen C."/>
            <person name="Chen H."/>
            <person name="Xu Z."/>
            <person name="Li H."/>
            <person name="Huang H."/>
            <person name="Zhang F."/>
            <person name="Xu H."/>
            <person name="Li N."/>
            <person name="Zhao C."/>
            <person name="Li S."/>
            <person name="Dong L."/>
            <person name="Huang Y."/>
            <person name="Li L."/>
            <person name="Xi Y."/>
            <person name="Qi Q."/>
            <person name="Li W."/>
            <person name="Zhang B."/>
            <person name="Hu W."/>
            <person name="Zhang Y."/>
            <person name="Tian X."/>
            <person name="Jiao Y."/>
            <person name="Liang X."/>
            <person name="Jin J."/>
            <person name="Gao L."/>
            <person name="Zheng W."/>
            <person name="Hao B."/>
            <person name="Liu S."/>
            <person name="Wang W."/>
            <person name="Yuan L."/>
            <person name="Cao M."/>
            <person name="McDermott J."/>
            <person name="Samudrala R."/>
            <person name="Wang J."/>
            <person name="Wong G.K."/>
            <person name="Yang H."/>
        </authorList>
    </citation>
    <scope>NUCLEOTIDE SEQUENCE [LARGE SCALE GENOMIC DNA]</scope>
</reference>